<feature type="transmembrane region" description="Helical" evidence="7">
    <location>
        <begin position="29"/>
        <end position="48"/>
    </location>
</feature>
<dbReference type="EMBL" id="BMHE01000014">
    <property type="protein sequence ID" value="GFZ83369.1"/>
    <property type="molecule type" value="Genomic_DNA"/>
</dbReference>
<keyword evidence="6 7" id="KW-0472">Membrane</keyword>
<gene>
    <name evidence="9" type="ORF">GCM10008018_31630</name>
</gene>
<dbReference type="InterPro" id="IPR050809">
    <property type="entry name" value="UgpAE/MalFG_permease"/>
</dbReference>
<evidence type="ECO:0000256" key="2">
    <source>
        <dbReference type="ARBA" id="ARBA00022448"/>
    </source>
</evidence>
<feature type="domain" description="ABC transmembrane type-1" evidence="8">
    <location>
        <begin position="90"/>
        <end position="307"/>
    </location>
</feature>
<sequence>MRQAALAVRTGYQGKRSKKGFMYELWKNGWYYTMALPGLLFFIVFSYMPLPGIIIAFKDYRFTDGIFGSKWVWFDNFKFFFSSEYAWKTTFNTLFINANYILFGTFFAVVFALLLNEIRNGLLKRLYQSLMFLPYFFSAIVVGDFVYLIFSTKFGIANQLLSLSSKAPIDWYSSAQYWVSILVGVFIWKNTGYAVVMYLATIVGIDGELYEAAALDGANRWQKIRFITLPLLVPTIIILTLLSVGKMFYGDFQTIYSIVGDNGLLFATTDVIDTYVFRAVKSVGDISMPAAVGLYQSVCGFITVLVCNWAVKKYNNEHSLF</sequence>
<organism evidence="9 10">
    <name type="scientific">Paenibacillus marchantiophytorum</name>
    <dbReference type="NCBI Taxonomy" id="1619310"/>
    <lineage>
        <taxon>Bacteria</taxon>
        <taxon>Bacillati</taxon>
        <taxon>Bacillota</taxon>
        <taxon>Bacilli</taxon>
        <taxon>Bacillales</taxon>
        <taxon>Paenibacillaceae</taxon>
        <taxon>Paenibacillus</taxon>
    </lineage>
</organism>
<dbReference type="InterPro" id="IPR000515">
    <property type="entry name" value="MetI-like"/>
</dbReference>
<evidence type="ECO:0000313" key="9">
    <source>
        <dbReference type="EMBL" id="GFZ83369.1"/>
    </source>
</evidence>
<comment type="caution">
    <text evidence="9">The sequence shown here is derived from an EMBL/GenBank/DDBJ whole genome shotgun (WGS) entry which is preliminary data.</text>
</comment>
<accession>A0ABQ1EQX9</accession>
<feature type="transmembrane region" description="Helical" evidence="7">
    <location>
        <begin position="135"/>
        <end position="157"/>
    </location>
</feature>
<dbReference type="PROSITE" id="PS50928">
    <property type="entry name" value="ABC_TM1"/>
    <property type="match status" value="1"/>
</dbReference>
<reference evidence="10" key="1">
    <citation type="journal article" date="2019" name="Int. J. Syst. Evol. Microbiol.">
        <title>The Global Catalogue of Microorganisms (GCM) 10K type strain sequencing project: providing services to taxonomists for standard genome sequencing and annotation.</title>
        <authorList>
            <consortium name="The Broad Institute Genomics Platform"/>
            <consortium name="The Broad Institute Genome Sequencing Center for Infectious Disease"/>
            <person name="Wu L."/>
            <person name="Ma J."/>
        </authorList>
    </citation>
    <scope>NUCLEOTIDE SEQUENCE [LARGE SCALE GENOMIC DNA]</scope>
    <source>
        <strain evidence="10">CGMCC 1.15043</strain>
    </source>
</reference>
<dbReference type="PANTHER" id="PTHR43227">
    <property type="entry name" value="BLL4140 PROTEIN"/>
    <property type="match status" value="1"/>
</dbReference>
<feature type="transmembrane region" description="Helical" evidence="7">
    <location>
        <begin position="226"/>
        <end position="249"/>
    </location>
</feature>
<protein>
    <submittedName>
        <fullName evidence="9">Sugar ABC transporter permease</fullName>
    </submittedName>
</protein>
<evidence type="ECO:0000313" key="10">
    <source>
        <dbReference type="Proteomes" id="UP000615455"/>
    </source>
</evidence>
<name>A0ABQ1EQX9_9BACL</name>
<comment type="subcellular location">
    <subcellularLocation>
        <location evidence="1 7">Cell membrane</location>
        <topology evidence="1 7">Multi-pass membrane protein</topology>
    </subcellularLocation>
</comment>
<feature type="transmembrane region" description="Helical" evidence="7">
    <location>
        <begin position="292"/>
        <end position="311"/>
    </location>
</feature>
<dbReference type="PANTHER" id="PTHR43227:SF11">
    <property type="entry name" value="BLL4140 PROTEIN"/>
    <property type="match status" value="1"/>
</dbReference>
<dbReference type="Proteomes" id="UP000615455">
    <property type="component" value="Unassembled WGS sequence"/>
</dbReference>
<dbReference type="InterPro" id="IPR035906">
    <property type="entry name" value="MetI-like_sf"/>
</dbReference>
<feature type="transmembrane region" description="Helical" evidence="7">
    <location>
        <begin position="177"/>
        <end position="205"/>
    </location>
</feature>
<keyword evidence="4 7" id="KW-0812">Transmembrane</keyword>
<dbReference type="Gene3D" id="1.10.3720.10">
    <property type="entry name" value="MetI-like"/>
    <property type="match status" value="1"/>
</dbReference>
<dbReference type="CDD" id="cd06261">
    <property type="entry name" value="TM_PBP2"/>
    <property type="match status" value="1"/>
</dbReference>
<feature type="transmembrane region" description="Helical" evidence="7">
    <location>
        <begin position="94"/>
        <end position="115"/>
    </location>
</feature>
<evidence type="ECO:0000256" key="1">
    <source>
        <dbReference type="ARBA" id="ARBA00004651"/>
    </source>
</evidence>
<keyword evidence="10" id="KW-1185">Reference proteome</keyword>
<proteinExistence type="inferred from homology"/>
<keyword evidence="5 7" id="KW-1133">Transmembrane helix</keyword>
<comment type="similarity">
    <text evidence="7">Belongs to the binding-protein-dependent transport system permease family.</text>
</comment>
<evidence type="ECO:0000259" key="8">
    <source>
        <dbReference type="PROSITE" id="PS50928"/>
    </source>
</evidence>
<evidence type="ECO:0000256" key="6">
    <source>
        <dbReference type="ARBA" id="ARBA00023136"/>
    </source>
</evidence>
<keyword evidence="2 7" id="KW-0813">Transport</keyword>
<evidence type="ECO:0000256" key="7">
    <source>
        <dbReference type="RuleBase" id="RU363032"/>
    </source>
</evidence>
<evidence type="ECO:0000256" key="4">
    <source>
        <dbReference type="ARBA" id="ARBA00022692"/>
    </source>
</evidence>
<evidence type="ECO:0000256" key="5">
    <source>
        <dbReference type="ARBA" id="ARBA00022989"/>
    </source>
</evidence>
<dbReference type="Pfam" id="PF00528">
    <property type="entry name" value="BPD_transp_1"/>
    <property type="match status" value="1"/>
</dbReference>
<dbReference type="SUPFAM" id="SSF161098">
    <property type="entry name" value="MetI-like"/>
    <property type="match status" value="1"/>
</dbReference>
<evidence type="ECO:0000256" key="3">
    <source>
        <dbReference type="ARBA" id="ARBA00022475"/>
    </source>
</evidence>
<keyword evidence="3" id="KW-1003">Cell membrane</keyword>